<dbReference type="Gene3D" id="1.20.1250.20">
    <property type="entry name" value="MFS general substrate transporter like domains"/>
    <property type="match status" value="1"/>
</dbReference>
<accession>A0A9E5K0W9</accession>
<keyword evidence="5 6" id="KW-0472">Membrane</keyword>
<evidence type="ECO:0000313" key="9">
    <source>
        <dbReference type="Proteomes" id="UP000787472"/>
    </source>
</evidence>
<dbReference type="PROSITE" id="PS50850">
    <property type="entry name" value="MFS"/>
    <property type="match status" value="1"/>
</dbReference>
<proteinExistence type="predicted"/>
<keyword evidence="2" id="KW-0813">Transport</keyword>
<evidence type="ECO:0000256" key="6">
    <source>
        <dbReference type="SAM" id="Phobius"/>
    </source>
</evidence>
<dbReference type="SUPFAM" id="SSF103473">
    <property type="entry name" value="MFS general substrate transporter"/>
    <property type="match status" value="1"/>
</dbReference>
<organism evidence="8 9">
    <name type="scientific">Pseudomaricurvus hydrocarbonicus</name>
    <dbReference type="NCBI Taxonomy" id="1470433"/>
    <lineage>
        <taxon>Bacteria</taxon>
        <taxon>Pseudomonadati</taxon>
        <taxon>Pseudomonadota</taxon>
        <taxon>Gammaproteobacteria</taxon>
        <taxon>Cellvibrionales</taxon>
        <taxon>Cellvibrionaceae</taxon>
        <taxon>Pseudomaricurvus</taxon>
    </lineage>
</organism>
<feature type="transmembrane region" description="Helical" evidence="6">
    <location>
        <begin position="342"/>
        <end position="365"/>
    </location>
</feature>
<evidence type="ECO:0000256" key="2">
    <source>
        <dbReference type="ARBA" id="ARBA00022448"/>
    </source>
</evidence>
<sequence>MSLSTETKLIQPNYPNERYAWYVVFILFLVTILSQLDRQLPTLLVEPIRAEFAISDTQFSFLQGYAFAFVYTLAGLPLGRLVDRKSRRNLIFYGLIFWSLMTFLAGLATNYWLLFAARMGVGVGEAVLAPAAYSLIADYVAPARRGRALGVYYISIAIGSGASLVIGGWLLSIIPAGGMLLPGVGHLDAWRWMFLVAGAPGLLMSVVLFTVREPVRQEQADISRTEAQPSIHDVYQFICTQTATFSRLLVYPAILAIIGYGSLAWAPVLFTRKFELHISHSGILLGSLIAVAGVLAGLISGFLSDRWVAKGYPSARFRVTLLGQLLLFPTVSLWALMPTPTLSLAFLFVAILGLSIAQTAAPAAIQEVTPNRMRGQVIAVYLLLGGLLGIGLGPTLVALVTDYVFHDDNALPWSIALTALPVSLLGVWLTWSGQKPYALTRQALVSTES</sequence>
<evidence type="ECO:0000259" key="7">
    <source>
        <dbReference type="PROSITE" id="PS50850"/>
    </source>
</evidence>
<feature type="transmembrane region" description="Helical" evidence="6">
    <location>
        <begin position="90"/>
        <end position="113"/>
    </location>
</feature>
<reference evidence="8" key="1">
    <citation type="submission" date="2020-03" db="EMBL/GenBank/DDBJ databases">
        <authorList>
            <person name="Guo F."/>
        </authorList>
    </citation>
    <scope>NUCLEOTIDE SEQUENCE</scope>
    <source>
        <strain evidence="8">JCM 30134</strain>
    </source>
</reference>
<name>A0A9E5K0W9_9GAMM</name>
<feature type="transmembrane region" description="Helical" evidence="6">
    <location>
        <begin position="315"/>
        <end position="336"/>
    </location>
</feature>
<dbReference type="InterPro" id="IPR020846">
    <property type="entry name" value="MFS_dom"/>
</dbReference>
<dbReference type="GO" id="GO:0016020">
    <property type="term" value="C:membrane"/>
    <property type="evidence" value="ECO:0007669"/>
    <property type="project" value="UniProtKB-SubCell"/>
</dbReference>
<dbReference type="AlphaFoldDB" id="A0A9E5K0W9"/>
<comment type="subcellular location">
    <subcellularLocation>
        <location evidence="1">Membrane</location>
        <topology evidence="1">Multi-pass membrane protein</topology>
    </subcellularLocation>
</comment>
<feature type="transmembrane region" description="Helical" evidence="6">
    <location>
        <begin position="20"/>
        <end position="36"/>
    </location>
</feature>
<dbReference type="InterPro" id="IPR044770">
    <property type="entry name" value="MFS_spinster-like"/>
</dbReference>
<evidence type="ECO:0000256" key="3">
    <source>
        <dbReference type="ARBA" id="ARBA00022692"/>
    </source>
</evidence>
<feature type="transmembrane region" description="Helical" evidence="6">
    <location>
        <begin position="282"/>
        <end position="303"/>
    </location>
</feature>
<dbReference type="InterPro" id="IPR036259">
    <property type="entry name" value="MFS_trans_sf"/>
</dbReference>
<protein>
    <submittedName>
        <fullName evidence="8">MFS transporter</fullName>
    </submittedName>
</protein>
<dbReference type="EMBL" id="JAAONZ010000011">
    <property type="protein sequence ID" value="NHO66677.1"/>
    <property type="molecule type" value="Genomic_DNA"/>
</dbReference>
<evidence type="ECO:0000313" key="8">
    <source>
        <dbReference type="EMBL" id="NHO66677.1"/>
    </source>
</evidence>
<comment type="caution">
    <text evidence="8">The sequence shown here is derived from an EMBL/GenBank/DDBJ whole genome shotgun (WGS) entry which is preliminary data.</text>
</comment>
<dbReference type="Pfam" id="PF07690">
    <property type="entry name" value="MFS_1"/>
    <property type="match status" value="1"/>
</dbReference>
<dbReference type="GO" id="GO:0022857">
    <property type="term" value="F:transmembrane transporter activity"/>
    <property type="evidence" value="ECO:0007669"/>
    <property type="project" value="InterPro"/>
</dbReference>
<feature type="transmembrane region" description="Helical" evidence="6">
    <location>
        <begin position="119"/>
        <end position="140"/>
    </location>
</feature>
<feature type="domain" description="Major facilitator superfamily (MFS) profile" evidence="7">
    <location>
        <begin position="23"/>
        <end position="438"/>
    </location>
</feature>
<feature type="transmembrane region" description="Helical" evidence="6">
    <location>
        <begin position="377"/>
        <end position="399"/>
    </location>
</feature>
<evidence type="ECO:0000256" key="1">
    <source>
        <dbReference type="ARBA" id="ARBA00004141"/>
    </source>
</evidence>
<keyword evidence="9" id="KW-1185">Reference proteome</keyword>
<gene>
    <name evidence="8" type="ORF">G8770_14095</name>
</gene>
<evidence type="ECO:0000256" key="5">
    <source>
        <dbReference type="ARBA" id="ARBA00023136"/>
    </source>
</evidence>
<feature type="transmembrane region" description="Helical" evidence="6">
    <location>
        <begin position="411"/>
        <end position="431"/>
    </location>
</feature>
<feature type="transmembrane region" description="Helical" evidence="6">
    <location>
        <begin position="59"/>
        <end position="78"/>
    </location>
</feature>
<dbReference type="InterPro" id="IPR011701">
    <property type="entry name" value="MFS"/>
</dbReference>
<dbReference type="PANTHER" id="PTHR23505">
    <property type="entry name" value="SPINSTER"/>
    <property type="match status" value="1"/>
</dbReference>
<keyword evidence="3 6" id="KW-0812">Transmembrane</keyword>
<feature type="transmembrane region" description="Helical" evidence="6">
    <location>
        <begin position="152"/>
        <end position="177"/>
    </location>
</feature>
<evidence type="ECO:0000256" key="4">
    <source>
        <dbReference type="ARBA" id="ARBA00022989"/>
    </source>
</evidence>
<dbReference type="CDD" id="cd17328">
    <property type="entry name" value="MFS_spinster_like"/>
    <property type="match status" value="1"/>
</dbReference>
<dbReference type="Proteomes" id="UP000787472">
    <property type="component" value="Unassembled WGS sequence"/>
</dbReference>
<feature type="transmembrane region" description="Helical" evidence="6">
    <location>
        <begin position="189"/>
        <end position="211"/>
    </location>
</feature>
<feature type="transmembrane region" description="Helical" evidence="6">
    <location>
        <begin position="248"/>
        <end position="270"/>
    </location>
</feature>
<dbReference type="PANTHER" id="PTHR23505:SF79">
    <property type="entry name" value="PROTEIN SPINSTER"/>
    <property type="match status" value="1"/>
</dbReference>
<keyword evidence="4 6" id="KW-1133">Transmembrane helix</keyword>